<comment type="subunit">
    <text evidence="7">Component of the SMC5-SMC6 complex.</text>
</comment>
<name>A0AAW2YZY6_9EUKA</name>
<dbReference type="InterPro" id="IPR027786">
    <property type="entry name" value="Nse4/EID"/>
</dbReference>
<dbReference type="PANTHER" id="PTHR16140:SF0">
    <property type="entry name" value="NON-STRUCTURAL MAINTENANCE OF CHROMOSOMES ELEMENT 4"/>
    <property type="match status" value="1"/>
</dbReference>
<dbReference type="GO" id="GO:0030915">
    <property type="term" value="C:Smc5-Smc6 complex"/>
    <property type="evidence" value="ECO:0007669"/>
    <property type="project" value="UniProtKB-UniRule"/>
</dbReference>
<evidence type="ECO:0000313" key="10">
    <source>
        <dbReference type="EMBL" id="KAL0482569.1"/>
    </source>
</evidence>
<dbReference type="PANTHER" id="PTHR16140">
    <property type="entry name" value="NON-STRUCTURAL MAINTENANCE OF CHROMOSOMES ELEMENT 4"/>
    <property type="match status" value="1"/>
</dbReference>
<dbReference type="EMBL" id="JAOPGA020000870">
    <property type="protein sequence ID" value="KAL0482569.1"/>
    <property type="molecule type" value="Genomic_DNA"/>
</dbReference>
<comment type="similarity">
    <text evidence="2 7">Belongs to the NSE4 family.</text>
</comment>
<evidence type="ECO:0000259" key="9">
    <source>
        <dbReference type="Pfam" id="PF08743"/>
    </source>
</evidence>
<dbReference type="Pfam" id="PF08743">
    <property type="entry name" value="Nse4_C"/>
    <property type="match status" value="1"/>
</dbReference>
<keyword evidence="11" id="KW-1185">Reference proteome</keyword>
<dbReference type="GO" id="GO:0006310">
    <property type="term" value="P:DNA recombination"/>
    <property type="evidence" value="ECO:0007669"/>
    <property type="project" value="UniProtKB-UniRule"/>
</dbReference>
<dbReference type="Proteomes" id="UP001431209">
    <property type="component" value="Unassembled WGS sequence"/>
</dbReference>
<evidence type="ECO:0000256" key="1">
    <source>
        <dbReference type="ARBA" id="ARBA00004123"/>
    </source>
</evidence>
<keyword evidence="5 7" id="KW-0234">DNA repair</keyword>
<organism evidence="10 11">
    <name type="scientific">Acrasis kona</name>
    <dbReference type="NCBI Taxonomy" id="1008807"/>
    <lineage>
        <taxon>Eukaryota</taxon>
        <taxon>Discoba</taxon>
        <taxon>Heterolobosea</taxon>
        <taxon>Tetramitia</taxon>
        <taxon>Eutetramitia</taxon>
        <taxon>Acrasidae</taxon>
        <taxon>Acrasis</taxon>
    </lineage>
</organism>
<evidence type="ECO:0000256" key="5">
    <source>
        <dbReference type="ARBA" id="ARBA00023204"/>
    </source>
</evidence>
<evidence type="ECO:0000256" key="4">
    <source>
        <dbReference type="ARBA" id="ARBA00023172"/>
    </source>
</evidence>
<proteinExistence type="inferred from homology"/>
<keyword evidence="4 7" id="KW-0233">DNA recombination</keyword>
<dbReference type="GO" id="GO:0005634">
    <property type="term" value="C:nucleus"/>
    <property type="evidence" value="ECO:0007669"/>
    <property type="project" value="UniProtKB-SubCell"/>
</dbReference>
<feature type="domain" description="Non-structural maintenance of chromosome element 4 C-terminal" evidence="9">
    <location>
        <begin position="216"/>
        <end position="289"/>
    </location>
</feature>
<evidence type="ECO:0000256" key="7">
    <source>
        <dbReference type="RuleBase" id="RU365071"/>
    </source>
</evidence>
<feature type="region of interest" description="Disordered" evidence="8">
    <location>
        <begin position="1"/>
        <end position="25"/>
    </location>
</feature>
<evidence type="ECO:0000313" key="11">
    <source>
        <dbReference type="Proteomes" id="UP001431209"/>
    </source>
</evidence>
<dbReference type="AlphaFoldDB" id="A0AAW2YZY6"/>
<reference evidence="10 11" key="1">
    <citation type="submission" date="2024-03" db="EMBL/GenBank/DDBJ databases">
        <title>The Acrasis kona genome and developmental transcriptomes reveal deep origins of eukaryotic multicellular pathways.</title>
        <authorList>
            <person name="Sheikh S."/>
            <person name="Fu C.-J."/>
            <person name="Brown M.W."/>
            <person name="Baldauf S.L."/>
        </authorList>
    </citation>
    <scope>NUCLEOTIDE SEQUENCE [LARGE SCALE GENOMIC DNA]</scope>
    <source>
        <strain evidence="10 11">ATCC MYA-3509</strain>
    </source>
</reference>
<gene>
    <name evidence="10" type="ORF">AKO1_014452</name>
</gene>
<keyword evidence="3 7" id="KW-0227">DNA damage</keyword>
<feature type="compositionally biased region" description="Basic and acidic residues" evidence="8">
    <location>
        <begin position="12"/>
        <end position="25"/>
    </location>
</feature>
<evidence type="ECO:0000256" key="2">
    <source>
        <dbReference type="ARBA" id="ARBA00008997"/>
    </source>
</evidence>
<sequence>MSQHDTNSSQRKKNEANFNDENHRRDIRGNLLSMYNQTNENRQDLIKPGNIKLLEVINKGNMLFKEIKHAREGTIDAQWLTEASTLGLLQCTNIHMGQDISPKQFLSRIKTNYMRRKPDEEEVEALEINFDWNKMGQDVVGLFRRTPTTTFMNGPLKVEVKKRVIKERTKRTENLAALVQPDQIDQQEENTDETTKKVVAVAKILKKKAEDNNGASFLDVVVQPDSFTHTIENMFYYAFLVKDGKATLKNEKGEMVAKNYTNETQQSSNSDRKQCVIKLNLEMFKKMTQGRNKNGEPANKKQRVL</sequence>
<comment type="caution">
    <text evidence="10">The sequence shown here is derived from an EMBL/GenBank/DDBJ whole genome shotgun (WGS) entry which is preliminary data.</text>
</comment>
<dbReference type="GO" id="GO:0006281">
    <property type="term" value="P:DNA repair"/>
    <property type="evidence" value="ECO:0007669"/>
    <property type="project" value="UniProtKB-UniRule"/>
</dbReference>
<protein>
    <recommendedName>
        <fullName evidence="7">Non-structural maintenance of chromosomes element 4</fullName>
    </recommendedName>
</protein>
<comment type="function">
    <text evidence="7">Component of the SMC5-SMC6 complex, that promotes sister chromatid alignment after DNA damage and facilitates double-stranded DNA breaks (DSBs) repair via homologous recombination between sister chromatids.</text>
</comment>
<evidence type="ECO:0000256" key="8">
    <source>
        <dbReference type="SAM" id="MobiDB-lite"/>
    </source>
</evidence>
<comment type="subcellular location">
    <subcellularLocation>
        <location evidence="1 7">Nucleus</location>
    </subcellularLocation>
</comment>
<evidence type="ECO:0000256" key="6">
    <source>
        <dbReference type="ARBA" id="ARBA00023242"/>
    </source>
</evidence>
<accession>A0AAW2YZY6</accession>
<keyword evidence="6 7" id="KW-0539">Nucleus</keyword>
<evidence type="ECO:0000256" key="3">
    <source>
        <dbReference type="ARBA" id="ARBA00022763"/>
    </source>
</evidence>
<dbReference type="InterPro" id="IPR014854">
    <property type="entry name" value="Nse4_C"/>
</dbReference>